<gene>
    <name evidence="1" type="ORF">XBP1_2940083</name>
</gene>
<organism evidence="1">
    <name type="scientific">Xenorhabdus bovienii str. puntauvense</name>
    <dbReference type="NCBI Taxonomy" id="1398201"/>
    <lineage>
        <taxon>Bacteria</taxon>
        <taxon>Pseudomonadati</taxon>
        <taxon>Pseudomonadota</taxon>
        <taxon>Gammaproteobacteria</taxon>
        <taxon>Enterobacterales</taxon>
        <taxon>Morganellaceae</taxon>
        <taxon>Xenorhabdus</taxon>
    </lineage>
</organism>
<dbReference type="Proteomes" id="UP000028511">
    <property type="component" value="Unassembled WGS sequence"/>
</dbReference>
<dbReference type="HOGENOM" id="CLU_2921743_0_0_6"/>
<proteinExistence type="predicted"/>
<sequence>MPVTMMMIIDKVKTVGATADRAGTMLSLCRDIDATSQQQILPGIHGRGFHGLDQVERFLVV</sequence>
<name>A0A077NIB4_XENBV</name>
<protein>
    <submittedName>
        <fullName evidence="1">Uncharacterized protein</fullName>
    </submittedName>
</protein>
<dbReference type="EMBL" id="CBSW010000217">
    <property type="protein sequence ID" value="CDG98177.1"/>
    <property type="molecule type" value="Genomic_DNA"/>
</dbReference>
<accession>A0A077NIB4</accession>
<dbReference type="AlphaFoldDB" id="A0A077NIB4"/>
<reference evidence="1" key="1">
    <citation type="submission" date="2013-07" db="EMBL/GenBank/DDBJ databases">
        <title>Sub-species coevolution in mutualistic symbiosis.</title>
        <authorList>
            <person name="Murfin K."/>
            <person name="Klassen J."/>
            <person name="Lee M."/>
            <person name="Forst S."/>
            <person name="Stock P."/>
            <person name="Goodrich-Blair H."/>
        </authorList>
    </citation>
    <scope>NUCLEOTIDE SEQUENCE [LARGE SCALE GENOMIC DNA]</scope>
    <source>
        <strain evidence="1">Puntauvense</strain>
    </source>
</reference>
<comment type="caution">
    <text evidence="1">The sequence shown here is derived from an EMBL/GenBank/DDBJ whole genome shotgun (WGS) entry which is preliminary data.</text>
</comment>
<evidence type="ECO:0000313" key="1">
    <source>
        <dbReference type="EMBL" id="CDG98177.1"/>
    </source>
</evidence>